<protein>
    <submittedName>
        <fullName evidence="2">Uncharacterized protein</fullName>
    </submittedName>
</protein>
<keyword evidence="1" id="KW-0812">Transmembrane</keyword>
<keyword evidence="1" id="KW-0472">Membrane</keyword>
<accession>A0AAV5V480</accession>
<evidence type="ECO:0000256" key="1">
    <source>
        <dbReference type="SAM" id="Phobius"/>
    </source>
</evidence>
<feature type="non-terminal residue" evidence="2">
    <location>
        <position position="1"/>
    </location>
</feature>
<organism evidence="2 3">
    <name type="scientific">Pristionchus fissidentatus</name>
    <dbReference type="NCBI Taxonomy" id="1538716"/>
    <lineage>
        <taxon>Eukaryota</taxon>
        <taxon>Metazoa</taxon>
        <taxon>Ecdysozoa</taxon>
        <taxon>Nematoda</taxon>
        <taxon>Chromadorea</taxon>
        <taxon>Rhabditida</taxon>
        <taxon>Rhabditina</taxon>
        <taxon>Diplogasteromorpha</taxon>
        <taxon>Diplogasteroidea</taxon>
        <taxon>Neodiplogasteridae</taxon>
        <taxon>Pristionchus</taxon>
    </lineage>
</organism>
<comment type="caution">
    <text evidence="2">The sequence shown here is derived from an EMBL/GenBank/DDBJ whole genome shotgun (WGS) entry which is preliminary data.</text>
</comment>
<evidence type="ECO:0000313" key="2">
    <source>
        <dbReference type="EMBL" id="GMT13622.1"/>
    </source>
</evidence>
<dbReference type="Proteomes" id="UP001432322">
    <property type="component" value="Unassembled WGS sequence"/>
</dbReference>
<dbReference type="AlphaFoldDB" id="A0AAV5V480"/>
<keyword evidence="3" id="KW-1185">Reference proteome</keyword>
<dbReference type="EMBL" id="BTSY01000002">
    <property type="protein sequence ID" value="GMT13622.1"/>
    <property type="molecule type" value="Genomic_DNA"/>
</dbReference>
<sequence length="121" mass="13842">LQMTDSDVPLRRKEPRYKRCSCDCGMHVEKVSVLSGIYVFIVIGQLLMPYLSSNSAVGHTTKSICYWGSSSCSWFSSSRSTCSSFFTTSVHICSRPTTRRSRAQRQRKYYDRLLRAHSEPT</sequence>
<gene>
    <name evidence="2" type="ORF">PFISCL1PPCAC_4919</name>
</gene>
<reference evidence="2" key="1">
    <citation type="submission" date="2023-10" db="EMBL/GenBank/DDBJ databases">
        <title>Genome assembly of Pristionchus species.</title>
        <authorList>
            <person name="Yoshida K."/>
            <person name="Sommer R.J."/>
        </authorList>
    </citation>
    <scope>NUCLEOTIDE SEQUENCE</scope>
    <source>
        <strain evidence="2">RS5133</strain>
    </source>
</reference>
<keyword evidence="1" id="KW-1133">Transmembrane helix</keyword>
<proteinExistence type="predicted"/>
<feature type="transmembrane region" description="Helical" evidence="1">
    <location>
        <begin position="33"/>
        <end position="52"/>
    </location>
</feature>
<evidence type="ECO:0000313" key="3">
    <source>
        <dbReference type="Proteomes" id="UP001432322"/>
    </source>
</evidence>
<name>A0AAV5V480_9BILA</name>